<dbReference type="AlphaFoldDB" id="A0A931EB99"/>
<dbReference type="RefSeq" id="WP_194738880.1">
    <property type="nucleotide sequence ID" value="NZ_JADKYY010000004.1"/>
</dbReference>
<comment type="caution">
    <text evidence="1">The sequence shown here is derived from an EMBL/GenBank/DDBJ whole genome shotgun (WGS) entry which is preliminary data.</text>
</comment>
<name>A0A931EB99_9FLAO</name>
<sequence>MKITYPLFTLFAFLLPAVLILSSSSGPVEEPWAQENVSFPMLNMEIRHSLEEHERQTQLLRSGATLSTLEETNSRLWEKTFQRAEDISSRLGSVSIALEASPTAYGIYLEAEKIIRNQTLLYKEIEKAPYAVGQVLSGQIRFVKDLEMTLRLIVGLSASSGLLLEMEKTDRATLFSFALSEVQSLEQQSFLLLYRVRQFLEKLGNTQSTLMYYVNRDKEMVRSILSGLKF</sequence>
<protein>
    <submittedName>
        <fullName evidence="1">Uncharacterized protein</fullName>
    </submittedName>
</protein>
<organism evidence="1 2">
    <name type="scientific">Planobacterium oryzisoli</name>
    <dbReference type="NCBI Taxonomy" id="2771435"/>
    <lineage>
        <taxon>Bacteria</taxon>
        <taxon>Pseudomonadati</taxon>
        <taxon>Bacteroidota</taxon>
        <taxon>Flavobacteriia</taxon>
        <taxon>Flavobacteriales</taxon>
        <taxon>Weeksellaceae</taxon>
        <taxon>Chryseobacterium group</taxon>
        <taxon>Chryseobacterium</taxon>
    </lineage>
</organism>
<proteinExistence type="predicted"/>
<gene>
    <name evidence="1" type="ORF">IC612_03950</name>
</gene>
<dbReference type="Proteomes" id="UP000694480">
    <property type="component" value="Unassembled WGS sequence"/>
</dbReference>
<accession>A0A931EB99</accession>
<keyword evidence="2" id="KW-1185">Reference proteome</keyword>
<dbReference type="EMBL" id="JADKYY010000004">
    <property type="protein sequence ID" value="MBF5026949.1"/>
    <property type="molecule type" value="Genomic_DNA"/>
</dbReference>
<reference evidence="1" key="1">
    <citation type="submission" date="2020-11" db="EMBL/GenBank/DDBJ databases">
        <title>Genome seq and assembly of Planobacterium sp.</title>
        <authorList>
            <person name="Chhetri G."/>
        </authorList>
    </citation>
    <scope>NUCLEOTIDE SEQUENCE</scope>
    <source>
        <strain evidence="1">GCR5</strain>
    </source>
</reference>
<evidence type="ECO:0000313" key="2">
    <source>
        <dbReference type="Proteomes" id="UP000694480"/>
    </source>
</evidence>
<evidence type="ECO:0000313" key="1">
    <source>
        <dbReference type="EMBL" id="MBF5026949.1"/>
    </source>
</evidence>